<dbReference type="Pfam" id="PF00128">
    <property type="entry name" value="Alpha-amylase"/>
    <property type="match status" value="1"/>
</dbReference>
<dbReference type="CDD" id="cd11340">
    <property type="entry name" value="AmyAc_bac_CMD_like_3"/>
    <property type="match status" value="1"/>
</dbReference>
<keyword evidence="3" id="KW-0732">Signal</keyword>
<dbReference type="Gene3D" id="2.60.40.10">
    <property type="entry name" value="Immunoglobulins"/>
    <property type="match status" value="1"/>
</dbReference>
<gene>
    <name evidence="5" type="primary">bbmA</name>
    <name evidence="5" type="ORF">SAMEA4412673_03584</name>
</gene>
<dbReference type="InterPro" id="IPR015171">
    <property type="entry name" value="Cyc-maltodext_N"/>
</dbReference>
<dbReference type="InterPro" id="IPR014756">
    <property type="entry name" value="Ig_E-set"/>
</dbReference>
<evidence type="ECO:0000256" key="3">
    <source>
        <dbReference type="SAM" id="SignalP"/>
    </source>
</evidence>
<dbReference type="EC" id="3.2.1.-" evidence="5"/>
<dbReference type="InterPro" id="IPR017853">
    <property type="entry name" value="GH"/>
</dbReference>
<feature type="signal peptide" evidence="3">
    <location>
        <begin position="1"/>
        <end position="23"/>
    </location>
</feature>
<dbReference type="InterPro" id="IPR019492">
    <property type="entry name" value="Cyclo-malto-dextrinase_C"/>
</dbReference>
<sequence length="618" mass="71427">MKRRTFGTLVLSSLLLLANQVIAQSIQRIEPLHWWVGMKTNKIQLVVYGDAIGECTQVKISKPGIDLLSVHHADNKNYLFLDIHIGADAQAGQYPIEFYKGNKRAGSFSYQLKERDSNAVKAQGINSSDLIYLIMPDRFANGNPGNDIVKDMRETALNRDSMYYRHGGDLEGVVGKLDYLQDLGITSVWLTPVLTNDMPQASYHGYANTENYHIDPRFGTNADYKRLGDELHRRGMKLVHDVVPNHVGLYHWTVVDKPMTDWLHEWPEFTQTTYKDQTVFDPYASQDDRRKMEKGWFDTTMPDMNQTNPYVRNYITQSHIWWIEEAGIDGFRIDTYPYNDLQFMADWTQSIVDEYPDFTFFGETWVHSVPNQVYFLGGQQVGQSIDTKLMGVTDFQLNYAIGEALNKEMDWTGGVNKLYSVLAADYQYPHPECNVLFLDNHDKDRFFSVVEEDITKYKSAVAWLMTTRGIPQLYYGTEILMKNFSNPDGLLREDFKGGFSGDAVNKFEAFGRTGDEQDMWRYVKTLANYRKNNPVLHTGKTMQFVPEDGIYVYFRYDDDKTIMVIMNTNKESKMIKTGRFAECIQNYKQAKNIMTDKVFNIHEDLSLQAKETMVLELF</sequence>
<feature type="chain" id="PRO_5042530282" evidence="3">
    <location>
        <begin position="24"/>
        <end position="618"/>
    </location>
</feature>
<dbReference type="SUPFAM" id="SSF51011">
    <property type="entry name" value="Glycosyl hydrolase domain"/>
    <property type="match status" value="1"/>
</dbReference>
<dbReference type="EMBL" id="LT906468">
    <property type="protein sequence ID" value="SNV60205.1"/>
    <property type="molecule type" value="Genomic_DNA"/>
</dbReference>
<dbReference type="SMART" id="SM00642">
    <property type="entry name" value="Aamy"/>
    <property type="match status" value="1"/>
</dbReference>
<evidence type="ECO:0000313" key="6">
    <source>
        <dbReference type="Proteomes" id="UP000215355"/>
    </source>
</evidence>
<organism evidence="5 6">
    <name type="scientific">Sphingobacterium mizutaii</name>
    <dbReference type="NCBI Taxonomy" id="1010"/>
    <lineage>
        <taxon>Bacteria</taxon>
        <taxon>Pseudomonadati</taxon>
        <taxon>Bacteroidota</taxon>
        <taxon>Sphingobacteriia</taxon>
        <taxon>Sphingobacteriales</taxon>
        <taxon>Sphingobacteriaceae</taxon>
        <taxon>Sphingobacterium</taxon>
    </lineage>
</organism>
<dbReference type="Gene3D" id="2.60.40.1180">
    <property type="entry name" value="Golgi alpha-mannosidase II"/>
    <property type="match status" value="1"/>
</dbReference>
<dbReference type="GO" id="GO:0016798">
    <property type="term" value="F:hydrolase activity, acting on glycosyl bonds"/>
    <property type="evidence" value="ECO:0007669"/>
    <property type="project" value="UniProtKB-KW"/>
</dbReference>
<dbReference type="PANTHER" id="PTHR10357:SF210">
    <property type="entry name" value="MALTODEXTRIN GLUCOSIDASE"/>
    <property type="match status" value="1"/>
</dbReference>
<dbReference type="RefSeq" id="WP_093099129.1">
    <property type="nucleotide sequence ID" value="NZ_FNGK01000004.1"/>
</dbReference>
<evidence type="ECO:0000313" key="5">
    <source>
        <dbReference type="EMBL" id="SNV60205.1"/>
    </source>
</evidence>
<dbReference type="SUPFAM" id="SSF81296">
    <property type="entry name" value="E set domains"/>
    <property type="match status" value="1"/>
</dbReference>
<dbReference type="Pfam" id="PF10438">
    <property type="entry name" value="Cyc-maltodext_C"/>
    <property type="match status" value="1"/>
</dbReference>
<dbReference type="SUPFAM" id="SSF51445">
    <property type="entry name" value="(Trans)glycosidases"/>
    <property type="match status" value="1"/>
</dbReference>
<dbReference type="Gene3D" id="3.20.20.80">
    <property type="entry name" value="Glycosidases"/>
    <property type="match status" value="1"/>
</dbReference>
<protein>
    <submittedName>
        <fullName evidence="5">Intracellular maltogenic amylase</fullName>
        <ecNumber evidence="5">3.2.1.-</ecNumber>
    </submittedName>
</protein>
<feature type="domain" description="Glycosyl hydrolase family 13 catalytic" evidence="4">
    <location>
        <begin position="133"/>
        <end position="530"/>
    </location>
</feature>
<evidence type="ECO:0000256" key="2">
    <source>
        <dbReference type="ARBA" id="ARBA00023295"/>
    </source>
</evidence>
<evidence type="ECO:0000259" key="4">
    <source>
        <dbReference type="SMART" id="SM00642"/>
    </source>
</evidence>
<name>A0AAJ4XEU4_9SPHI</name>
<dbReference type="AlphaFoldDB" id="A0AAJ4XEU4"/>
<dbReference type="InterPro" id="IPR006047">
    <property type="entry name" value="GH13_cat_dom"/>
</dbReference>
<dbReference type="InterPro" id="IPR013783">
    <property type="entry name" value="Ig-like_fold"/>
</dbReference>
<keyword evidence="2 5" id="KW-0326">Glycosidase</keyword>
<accession>A0AAJ4XEU4</accession>
<evidence type="ECO:0000256" key="1">
    <source>
        <dbReference type="ARBA" id="ARBA00022801"/>
    </source>
</evidence>
<proteinExistence type="predicted"/>
<reference evidence="5 6" key="1">
    <citation type="submission" date="2017-06" db="EMBL/GenBank/DDBJ databases">
        <authorList>
            <consortium name="Pathogen Informatics"/>
        </authorList>
    </citation>
    <scope>NUCLEOTIDE SEQUENCE [LARGE SCALE GENOMIC DNA]</scope>
    <source>
        <strain evidence="5 6">NCTC12149</strain>
    </source>
</reference>
<dbReference type="Proteomes" id="UP000215355">
    <property type="component" value="Chromosome 1"/>
</dbReference>
<dbReference type="InterPro" id="IPR013780">
    <property type="entry name" value="Glyco_hydro_b"/>
</dbReference>
<dbReference type="GO" id="GO:0005975">
    <property type="term" value="P:carbohydrate metabolic process"/>
    <property type="evidence" value="ECO:0007669"/>
    <property type="project" value="InterPro"/>
</dbReference>
<dbReference type="PANTHER" id="PTHR10357">
    <property type="entry name" value="ALPHA-AMYLASE FAMILY MEMBER"/>
    <property type="match status" value="1"/>
</dbReference>
<dbReference type="KEGG" id="smiz:4412673_03584"/>
<dbReference type="Pfam" id="PF09087">
    <property type="entry name" value="Cyc-maltodext_N"/>
    <property type="match status" value="1"/>
</dbReference>
<keyword evidence="1 5" id="KW-0378">Hydrolase</keyword>